<dbReference type="PANTHER" id="PTHR48079:SF6">
    <property type="entry name" value="NAD(P)-BINDING DOMAIN-CONTAINING PROTEIN-RELATED"/>
    <property type="match status" value="1"/>
</dbReference>
<dbReference type="SUPFAM" id="SSF51735">
    <property type="entry name" value="NAD(P)-binding Rossmann-fold domains"/>
    <property type="match status" value="1"/>
</dbReference>
<protein>
    <submittedName>
        <fullName evidence="2">NAD(P)H-binding protein</fullName>
    </submittedName>
</protein>
<dbReference type="PANTHER" id="PTHR48079">
    <property type="entry name" value="PROTEIN YEEZ"/>
    <property type="match status" value="1"/>
</dbReference>
<dbReference type="RefSeq" id="WP_208151907.1">
    <property type="nucleotide sequence ID" value="NZ_JAGEVF010000001.1"/>
</dbReference>
<feature type="domain" description="NAD(P)-binding" evidence="1">
    <location>
        <begin position="11"/>
        <end position="176"/>
    </location>
</feature>
<keyword evidence="3" id="KW-1185">Reference proteome</keyword>
<evidence type="ECO:0000259" key="1">
    <source>
        <dbReference type="Pfam" id="PF13460"/>
    </source>
</evidence>
<evidence type="ECO:0000313" key="3">
    <source>
        <dbReference type="Proteomes" id="UP000676776"/>
    </source>
</evidence>
<proteinExistence type="predicted"/>
<evidence type="ECO:0000313" key="2">
    <source>
        <dbReference type="EMBL" id="MBO3115124.1"/>
    </source>
</evidence>
<reference evidence="2 3" key="1">
    <citation type="submission" date="2021-03" db="EMBL/GenBank/DDBJ databases">
        <title>Winogradskyella sp. nov., isolated from costal sediment.</title>
        <authorList>
            <person name="Gao C."/>
        </authorList>
    </citation>
    <scope>NUCLEOTIDE SEQUENCE [LARGE SCALE GENOMIC DNA]</scope>
    <source>
        <strain evidence="2 3">DF17</strain>
    </source>
</reference>
<dbReference type="Proteomes" id="UP000676776">
    <property type="component" value="Unassembled WGS sequence"/>
</dbReference>
<comment type="caution">
    <text evidence="2">The sequence shown here is derived from an EMBL/GenBank/DDBJ whole genome shotgun (WGS) entry which is preliminary data.</text>
</comment>
<name>A0ABS3SXC6_9FLAO</name>
<dbReference type="Pfam" id="PF13460">
    <property type="entry name" value="NAD_binding_10"/>
    <property type="match status" value="1"/>
</dbReference>
<gene>
    <name evidence="2" type="ORF">J4050_00090</name>
</gene>
<dbReference type="EMBL" id="JAGEVF010000001">
    <property type="protein sequence ID" value="MBO3115124.1"/>
    <property type="molecule type" value="Genomic_DNA"/>
</dbReference>
<dbReference type="InterPro" id="IPR051783">
    <property type="entry name" value="NAD(P)-dependent_oxidoreduct"/>
</dbReference>
<dbReference type="InterPro" id="IPR016040">
    <property type="entry name" value="NAD(P)-bd_dom"/>
</dbReference>
<dbReference type="InterPro" id="IPR036291">
    <property type="entry name" value="NAD(P)-bd_dom_sf"/>
</dbReference>
<organism evidence="2 3">
    <name type="scientific">Winogradskyella pelagia</name>
    <dbReference type="NCBI Taxonomy" id="2819984"/>
    <lineage>
        <taxon>Bacteria</taxon>
        <taxon>Pseudomonadati</taxon>
        <taxon>Bacteroidota</taxon>
        <taxon>Flavobacteriia</taxon>
        <taxon>Flavobacteriales</taxon>
        <taxon>Flavobacteriaceae</taxon>
        <taxon>Winogradskyella</taxon>
    </lineage>
</organism>
<dbReference type="Gene3D" id="3.40.50.720">
    <property type="entry name" value="NAD(P)-binding Rossmann-like Domain"/>
    <property type="match status" value="1"/>
</dbReference>
<accession>A0ABS3SXC6</accession>
<sequence length="269" mass="30196">MKPKISILGCGWLGLDLAKLLVNSGYDVKGSTTTKAKLKQLQENAIRPFHIELTEDGITGNFTAFLSECDILILAIPPGLRKNPNKSHVKEMQHVVKALQRSTVKKLVYVSSTSVFKDDFHFPIISEKTAPNSTNNSAQQLIEIEQLLSSIPQIKTTIIRFSGLVGEDRHPGYYLRGRKNISNPEAPINLIHKTDCIAIISQIINQNIWDEAFNASYPNHPERKTYYTEFCNTRQLPVPSFSMSQKSKGKIIDSSYLVQTLSYSFNKAP</sequence>